<keyword evidence="1" id="KW-0677">Repeat</keyword>
<dbReference type="PANTHER" id="PTHR44858">
    <property type="entry name" value="TETRATRICOPEPTIDE REPEAT PROTEIN 6"/>
    <property type="match status" value="1"/>
</dbReference>
<evidence type="ECO:0000256" key="4">
    <source>
        <dbReference type="SAM" id="MobiDB-lite"/>
    </source>
</evidence>
<organism evidence="5 6">
    <name type="scientific">Cupriavidus pampae</name>
    <dbReference type="NCBI Taxonomy" id="659251"/>
    <lineage>
        <taxon>Bacteria</taxon>
        <taxon>Pseudomonadati</taxon>
        <taxon>Pseudomonadota</taxon>
        <taxon>Betaproteobacteria</taxon>
        <taxon>Burkholderiales</taxon>
        <taxon>Burkholderiaceae</taxon>
        <taxon>Cupriavidus</taxon>
    </lineage>
</organism>
<dbReference type="Gene3D" id="1.25.40.10">
    <property type="entry name" value="Tetratricopeptide repeat domain"/>
    <property type="match status" value="2"/>
</dbReference>
<dbReference type="InterPro" id="IPR011990">
    <property type="entry name" value="TPR-like_helical_dom_sf"/>
</dbReference>
<dbReference type="SMART" id="SM00028">
    <property type="entry name" value="TPR"/>
    <property type="match status" value="2"/>
</dbReference>
<dbReference type="Pfam" id="PF14559">
    <property type="entry name" value="TPR_19"/>
    <property type="match status" value="1"/>
</dbReference>
<gene>
    <name evidence="5" type="ORF">LMG32289_03731</name>
</gene>
<feature type="compositionally biased region" description="Low complexity" evidence="4">
    <location>
        <begin position="223"/>
        <end position="254"/>
    </location>
</feature>
<evidence type="ECO:0000256" key="2">
    <source>
        <dbReference type="ARBA" id="ARBA00022803"/>
    </source>
</evidence>
<dbReference type="Pfam" id="PF13432">
    <property type="entry name" value="TPR_16"/>
    <property type="match status" value="1"/>
</dbReference>
<dbReference type="Proteomes" id="UP000706525">
    <property type="component" value="Unassembled WGS sequence"/>
</dbReference>
<reference evidence="5 6" key="1">
    <citation type="submission" date="2021-08" db="EMBL/GenBank/DDBJ databases">
        <authorList>
            <person name="Peeters C."/>
        </authorList>
    </citation>
    <scope>NUCLEOTIDE SEQUENCE [LARGE SCALE GENOMIC DNA]</scope>
    <source>
        <strain evidence="5 6">LMG 32289</strain>
    </source>
</reference>
<dbReference type="InterPro" id="IPR019734">
    <property type="entry name" value="TPR_rpt"/>
</dbReference>
<sequence length="260" mass="27829">MSLPLPTSTVGRHPAVARALSRLPTCPSSRRLPRAPVAMLAATLALLAAFAAQPAMAQNGPLSLTPPPAQPTGPQSKDPGMVPAEKAVREKRYGDAVEAFDRVLASNPRNAQARFQRAWALAQSGREDEAQRAFAEMAQDFPELPEPHNNLALLYAKRGDLKRAESELQLAIEARPDFAIAYTNLGDVYRRMAEQAYRDALRRNPGDARATDALRHVREDSATDAAATPATPASAPAAAPAVKSPSKSSRKPATGKSDNR</sequence>
<dbReference type="InterPro" id="IPR050498">
    <property type="entry name" value="Ycf3"/>
</dbReference>
<feature type="repeat" description="TPR" evidence="3">
    <location>
        <begin position="145"/>
        <end position="178"/>
    </location>
</feature>
<comment type="caution">
    <text evidence="5">The sequence shown here is derived from an EMBL/GenBank/DDBJ whole genome shotgun (WGS) entry which is preliminary data.</text>
</comment>
<dbReference type="PROSITE" id="PS50005">
    <property type="entry name" value="TPR"/>
    <property type="match status" value="1"/>
</dbReference>
<evidence type="ECO:0000256" key="1">
    <source>
        <dbReference type="ARBA" id="ARBA00022737"/>
    </source>
</evidence>
<evidence type="ECO:0008006" key="7">
    <source>
        <dbReference type="Google" id="ProtNLM"/>
    </source>
</evidence>
<name>A0ABN7YWE6_9BURK</name>
<evidence type="ECO:0000313" key="5">
    <source>
        <dbReference type="EMBL" id="CAG9177149.1"/>
    </source>
</evidence>
<evidence type="ECO:0000313" key="6">
    <source>
        <dbReference type="Proteomes" id="UP000706525"/>
    </source>
</evidence>
<dbReference type="PANTHER" id="PTHR44858:SF1">
    <property type="entry name" value="UDP-N-ACETYLGLUCOSAMINE--PEPTIDE N-ACETYLGLUCOSAMINYLTRANSFERASE SPINDLY-RELATED"/>
    <property type="match status" value="1"/>
</dbReference>
<accession>A0ABN7YWE6</accession>
<keyword evidence="6" id="KW-1185">Reference proteome</keyword>
<proteinExistence type="predicted"/>
<dbReference type="SUPFAM" id="SSF48452">
    <property type="entry name" value="TPR-like"/>
    <property type="match status" value="1"/>
</dbReference>
<dbReference type="RefSeq" id="WP_377741629.1">
    <property type="nucleotide sequence ID" value="NZ_CAJZAG010000007.1"/>
</dbReference>
<dbReference type="EMBL" id="CAJZAG010000007">
    <property type="protein sequence ID" value="CAG9177149.1"/>
    <property type="molecule type" value="Genomic_DNA"/>
</dbReference>
<keyword evidence="2 3" id="KW-0802">TPR repeat</keyword>
<protein>
    <recommendedName>
        <fullName evidence="7">Tetratricopeptide repeat protein</fullName>
    </recommendedName>
</protein>
<feature type="region of interest" description="Disordered" evidence="4">
    <location>
        <begin position="215"/>
        <end position="260"/>
    </location>
</feature>
<feature type="region of interest" description="Disordered" evidence="4">
    <location>
        <begin position="59"/>
        <end position="81"/>
    </location>
</feature>
<evidence type="ECO:0000256" key="3">
    <source>
        <dbReference type="PROSITE-ProRule" id="PRU00339"/>
    </source>
</evidence>